<dbReference type="RefSeq" id="WP_114005690.1">
    <property type="nucleotide sequence ID" value="NZ_QGDC01000007.1"/>
</dbReference>
<dbReference type="PANTHER" id="PTHR31834:SF1">
    <property type="entry name" value="INITIATION-SPECIFIC ALPHA-1,6-MANNOSYLTRANSFERASE"/>
    <property type="match status" value="1"/>
</dbReference>
<name>A0A367GL45_9SPHI</name>
<dbReference type="InterPro" id="IPR007577">
    <property type="entry name" value="GlycoTrfase_DXD_sugar-bd_CS"/>
</dbReference>
<dbReference type="Gene3D" id="3.90.550.20">
    <property type="match status" value="1"/>
</dbReference>
<dbReference type="Pfam" id="PF04488">
    <property type="entry name" value="Gly_transf_sug"/>
    <property type="match status" value="1"/>
</dbReference>
<dbReference type="OrthoDB" id="277808at2"/>
<organism evidence="1 2">
    <name type="scientific">Mucilaginibacter hurinus</name>
    <dbReference type="NCBI Taxonomy" id="2201324"/>
    <lineage>
        <taxon>Bacteria</taxon>
        <taxon>Pseudomonadati</taxon>
        <taxon>Bacteroidota</taxon>
        <taxon>Sphingobacteriia</taxon>
        <taxon>Sphingobacteriales</taxon>
        <taxon>Sphingobacteriaceae</taxon>
        <taxon>Mucilaginibacter</taxon>
    </lineage>
</organism>
<dbReference type="EMBL" id="QGDC01000007">
    <property type="protein sequence ID" value="RCH54179.1"/>
    <property type="molecule type" value="Genomic_DNA"/>
</dbReference>
<keyword evidence="2" id="KW-1185">Reference proteome</keyword>
<dbReference type="Proteomes" id="UP000253209">
    <property type="component" value="Unassembled WGS sequence"/>
</dbReference>
<dbReference type="PANTHER" id="PTHR31834">
    <property type="entry name" value="INITIATION-SPECIFIC ALPHA-1,6-MANNOSYLTRANSFERASE"/>
    <property type="match status" value="1"/>
</dbReference>
<accession>A0A367GL45</accession>
<dbReference type="GO" id="GO:0006487">
    <property type="term" value="P:protein N-linked glycosylation"/>
    <property type="evidence" value="ECO:0007669"/>
    <property type="project" value="TreeGrafter"/>
</dbReference>
<dbReference type="SUPFAM" id="SSF53448">
    <property type="entry name" value="Nucleotide-diphospho-sugar transferases"/>
    <property type="match status" value="1"/>
</dbReference>
<proteinExistence type="predicted"/>
<dbReference type="InterPro" id="IPR039367">
    <property type="entry name" value="Och1-like"/>
</dbReference>
<gene>
    <name evidence="1" type="ORF">DJ568_12810</name>
</gene>
<keyword evidence="1" id="KW-0808">Transferase</keyword>
<dbReference type="AlphaFoldDB" id="A0A367GL45"/>
<dbReference type="InterPro" id="IPR029044">
    <property type="entry name" value="Nucleotide-diphossugar_trans"/>
</dbReference>
<comment type="caution">
    <text evidence="1">The sequence shown here is derived from an EMBL/GenBank/DDBJ whole genome shotgun (WGS) entry which is preliminary data.</text>
</comment>
<evidence type="ECO:0000313" key="1">
    <source>
        <dbReference type="EMBL" id="RCH54179.1"/>
    </source>
</evidence>
<protein>
    <submittedName>
        <fullName evidence="1">Glycosyl transferase</fullName>
    </submittedName>
</protein>
<sequence length="217" mass="25599">MAIPKVIYQTFKHSRLPLLNRLAIKWLKWRNQNYRYEFYDDARIEVFLLEDFGADVLHTYKKINIGAAKADFFRYCILYKKGGIYLDIDAYVLGKLDEFIQHDDKAVISHERNPGLFVQWAMIYEAGHPFLRDTISNVMDNINQNKYPNDVHQMTGPRPYSLVINNYIANNKPVDYRILGVDYNKYIKSRLPLSKMLYKKGEHWKKLQVSQPVVSAD</sequence>
<dbReference type="GO" id="GO:0000009">
    <property type="term" value="F:alpha-1,6-mannosyltransferase activity"/>
    <property type="evidence" value="ECO:0007669"/>
    <property type="project" value="InterPro"/>
</dbReference>
<reference evidence="1 2" key="1">
    <citation type="submission" date="2018-05" db="EMBL/GenBank/DDBJ databases">
        <title>Mucilaginibacter hurinus sp. nov., isolated from briquette warehouse soil.</title>
        <authorList>
            <person name="Choi L."/>
        </authorList>
    </citation>
    <scope>NUCLEOTIDE SEQUENCE [LARGE SCALE GENOMIC DNA]</scope>
    <source>
        <strain evidence="1 2">ZR32</strain>
    </source>
</reference>
<evidence type="ECO:0000313" key="2">
    <source>
        <dbReference type="Proteomes" id="UP000253209"/>
    </source>
</evidence>